<keyword evidence="2" id="KW-1185">Reference proteome</keyword>
<evidence type="ECO:0000313" key="1">
    <source>
        <dbReference type="EMBL" id="CAA3025065.1"/>
    </source>
</evidence>
<dbReference type="AlphaFoldDB" id="A0A8S0UWF8"/>
<dbReference type="EMBL" id="CACTIH010009124">
    <property type="protein sequence ID" value="CAA3025065.1"/>
    <property type="molecule type" value="Genomic_DNA"/>
</dbReference>
<reference evidence="1 2" key="1">
    <citation type="submission" date="2019-12" db="EMBL/GenBank/DDBJ databases">
        <authorList>
            <person name="Alioto T."/>
            <person name="Alioto T."/>
            <person name="Gomez Garrido J."/>
        </authorList>
    </citation>
    <scope>NUCLEOTIDE SEQUENCE [LARGE SCALE GENOMIC DNA]</scope>
</reference>
<comment type="caution">
    <text evidence="1">The sequence shown here is derived from an EMBL/GenBank/DDBJ whole genome shotgun (WGS) entry which is preliminary data.</text>
</comment>
<sequence>MDKILYELDEVEVLDINPSEAEMRAGYFDGLLGRGPDFIQLAVAAASQRV</sequence>
<protein>
    <submittedName>
        <fullName evidence="1">Uncharacterized protein</fullName>
    </submittedName>
</protein>
<accession>A0A8S0UWF8</accession>
<proteinExistence type="predicted"/>
<dbReference type="Gramene" id="OE9A002754T1">
    <property type="protein sequence ID" value="OE9A002754C1"/>
    <property type="gene ID" value="OE9A002754"/>
</dbReference>
<organism evidence="1 2">
    <name type="scientific">Olea europaea subsp. europaea</name>
    <dbReference type="NCBI Taxonomy" id="158383"/>
    <lineage>
        <taxon>Eukaryota</taxon>
        <taxon>Viridiplantae</taxon>
        <taxon>Streptophyta</taxon>
        <taxon>Embryophyta</taxon>
        <taxon>Tracheophyta</taxon>
        <taxon>Spermatophyta</taxon>
        <taxon>Magnoliopsida</taxon>
        <taxon>eudicotyledons</taxon>
        <taxon>Gunneridae</taxon>
        <taxon>Pentapetalae</taxon>
        <taxon>asterids</taxon>
        <taxon>lamiids</taxon>
        <taxon>Lamiales</taxon>
        <taxon>Oleaceae</taxon>
        <taxon>Oleeae</taxon>
        <taxon>Olea</taxon>
    </lineage>
</organism>
<evidence type="ECO:0000313" key="2">
    <source>
        <dbReference type="Proteomes" id="UP000594638"/>
    </source>
</evidence>
<gene>
    <name evidence="1" type="ORF">OLEA9_A002754</name>
</gene>
<dbReference type="Proteomes" id="UP000594638">
    <property type="component" value="Unassembled WGS sequence"/>
</dbReference>
<name>A0A8S0UWF8_OLEEU</name>